<dbReference type="InterPro" id="IPR050585">
    <property type="entry name" value="Xaa-Pro_dipeptidyl-ppase/CocE"/>
</dbReference>
<keyword evidence="1" id="KW-0378">Hydrolase</keyword>
<keyword evidence="5" id="KW-1185">Reference proteome</keyword>
<dbReference type="Gene3D" id="3.40.50.1820">
    <property type="entry name" value="alpha/beta hydrolase"/>
    <property type="match status" value="2"/>
</dbReference>
<dbReference type="SUPFAM" id="SSF49785">
    <property type="entry name" value="Galactose-binding domain-like"/>
    <property type="match status" value="1"/>
</dbReference>
<gene>
    <name evidence="4" type="ORF">CVIRNUC_009665</name>
</gene>
<dbReference type="InterPro" id="IPR029058">
    <property type="entry name" value="AB_hydrolase_fold"/>
</dbReference>
<dbReference type="Gene3D" id="2.60.120.260">
    <property type="entry name" value="Galactose-binding domain-like"/>
    <property type="match status" value="1"/>
</dbReference>
<accession>A0AAV1IGY3</accession>
<dbReference type="InterPro" id="IPR013736">
    <property type="entry name" value="Xaa-Pro_dipept_C"/>
</dbReference>
<evidence type="ECO:0000256" key="2">
    <source>
        <dbReference type="SAM" id="MobiDB-lite"/>
    </source>
</evidence>
<feature type="region of interest" description="Disordered" evidence="2">
    <location>
        <begin position="211"/>
        <end position="239"/>
    </location>
</feature>
<evidence type="ECO:0000256" key="1">
    <source>
        <dbReference type="ARBA" id="ARBA00022801"/>
    </source>
</evidence>
<proteinExistence type="predicted"/>
<protein>
    <recommendedName>
        <fullName evidence="3">Xaa-Pro dipeptidyl-peptidase C-terminal domain-containing protein</fullName>
    </recommendedName>
</protein>
<dbReference type="NCBIfam" id="TIGR00976">
    <property type="entry name" value="CocE_NonD"/>
    <property type="match status" value="2"/>
</dbReference>
<sequence length="735" mass="79288">MKSDGVKIATDVMLPTIKVPKDHKFPAVFFQTRYMRGMRLRWPLKKFTNGRPVDLINFELKAALLAAGYAVVTIDVRGTGASYGQWRMPWSPEERSDSTEIINWITRQAWSNEQVVLSGTSYEASAALFTLSRHPAAVKGCLAQYPFWDLYNDIAMPGGISNKSFVREWDGFCAAMDSNDFTKLPGHSALPLMLVSKGCALVTEHDSSSTGTKKAAADCHGNSQNGEDAPGVWKKGDKAGKASGRRHLKEALKGHNSWKPFDSGKVLRFTDQLDVSGMTAPQISACSVAGEIASSGVPISLMSGWMDQTATSSIHTFYHSAKAPGSELVIGPWSHSGFLDNRVGHVRSGRRSRFNHLTHAISFFDRCCGHTTDAETMAELAGADATESTKEGPATVRVVAALAGGPAGLSPQPQQPDSAGSKEAPSAAEAAALSNGDVHGSAAAGSEAALAAEAAQPASELSSRDMGNRATPVHYFVMGPGAAWRSTSAWPPPELADKPYELFLGSGDGSADGQTVQVEAEVEEGTQGALMPSSAAADQRWEHKVELWKHPKGFSRFDAMIRLTRSIRYTHLRSCGHLTFVGAPLETDLTLVGCPLLTLWVESSDSDADIFAYLEDQDPETGKARYVTEGSFRASHRVEQSPEGQPRWASTLPGAPFHDFKKVSAQPVPLGEAVRVRFELMPTAYTFAKGHHVRLALSGADPKHFHVDHSGKRTMWIHTGPSMASCLQLPCMPMQ</sequence>
<organism evidence="4 5">
    <name type="scientific">Coccomyxa viridis</name>
    <dbReference type="NCBI Taxonomy" id="1274662"/>
    <lineage>
        <taxon>Eukaryota</taxon>
        <taxon>Viridiplantae</taxon>
        <taxon>Chlorophyta</taxon>
        <taxon>core chlorophytes</taxon>
        <taxon>Trebouxiophyceae</taxon>
        <taxon>Trebouxiophyceae incertae sedis</taxon>
        <taxon>Coccomyxaceae</taxon>
        <taxon>Coccomyxa</taxon>
    </lineage>
</organism>
<feature type="region of interest" description="Disordered" evidence="2">
    <location>
        <begin position="404"/>
        <end position="440"/>
    </location>
</feature>
<dbReference type="InterPro" id="IPR008979">
    <property type="entry name" value="Galactose-bd-like_sf"/>
</dbReference>
<feature type="domain" description="Xaa-Pro dipeptidyl-peptidase C-terminal" evidence="3">
    <location>
        <begin position="464"/>
        <end position="728"/>
    </location>
</feature>
<dbReference type="PANTHER" id="PTHR43056">
    <property type="entry name" value="PEPTIDASE S9 PROLYL OLIGOPEPTIDASE"/>
    <property type="match status" value="1"/>
</dbReference>
<dbReference type="Pfam" id="PF02129">
    <property type="entry name" value="Peptidase_S15"/>
    <property type="match status" value="1"/>
</dbReference>
<reference evidence="4 5" key="1">
    <citation type="submission" date="2023-10" db="EMBL/GenBank/DDBJ databases">
        <authorList>
            <person name="Maclean D."/>
            <person name="Macfadyen A."/>
        </authorList>
    </citation>
    <scope>NUCLEOTIDE SEQUENCE [LARGE SCALE GENOMIC DNA]</scope>
</reference>
<dbReference type="Pfam" id="PF08530">
    <property type="entry name" value="PepX_C"/>
    <property type="match status" value="1"/>
</dbReference>
<dbReference type="PANTHER" id="PTHR43056:SF10">
    <property type="entry name" value="COCE_NOND FAMILY, PUTATIVE (AFU_ORTHOLOGUE AFUA_7G00600)-RELATED"/>
    <property type="match status" value="1"/>
</dbReference>
<dbReference type="EMBL" id="CAUYUE010000014">
    <property type="protein sequence ID" value="CAK0786452.1"/>
    <property type="molecule type" value="Genomic_DNA"/>
</dbReference>
<evidence type="ECO:0000313" key="4">
    <source>
        <dbReference type="EMBL" id="CAK0786452.1"/>
    </source>
</evidence>
<dbReference type="AlphaFoldDB" id="A0AAV1IGY3"/>
<evidence type="ECO:0000259" key="3">
    <source>
        <dbReference type="SMART" id="SM00939"/>
    </source>
</evidence>
<dbReference type="GO" id="GO:0008239">
    <property type="term" value="F:dipeptidyl-peptidase activity"/>
    <property type="evidence" value="ECO:0007669"/>
    <property type="project" value="InterPro"/>
</dbReference>
<name>A0AAV1IGY3_9CHLO</name>
<evidence type="ECO:0000313" key="5">
    <source>
        <dbReference type="Proteomes" id="UP001314263"/>
    </source>
</evidence>
<dbReference type="SMART" id="SM00939">
    <property type="entry name" value="PepX_C"/>
    <property type="match status" value="1"/>
</dbReference>
<dbReference type="SUPFAM" id="SSF53474">
    <property type="entry name" value="alpha/beta-Hydrolases"/>
    <property type="match status" value="1"/>
</dbReference>
<comment type="caution">
    <text evidence="4">The sequence shown here is derived from an EMBL/GenBank/DDBJ whole genome shotgun (WGS) entry which is preliminary data.</text>
</comment>
<dbReference type="InterPro" id="IPR000383">
    <property type="entry name" value="Xaa-Pro-like_dom"/>
</dbReference>
<dbReference type="Proteomes" id="UP001314263">
    <property type="component" value="Unassembled WGS sequence"/>
</dbReference>
<dbReference type="InterPro" id="IPR005674">
    <property type="entry name" value="CocE/Ser_esterase"/>
</dbReference>